<dbReference type="EMBL" id="BNJQ01000005">
    <property type="protein sequence ID" value="GHP03341.1"/>
    <property type="molecule type" value="Genomic_DNA"/>
</dbReference>
<organism evidence="2 3">
    <name type="scientific">Pycnococcus provasolii</name>
    <dbReference type="NCBI Taxonomy" id="41880"/>
    <lineage>
        <taxon>Eukaryota</taxon>
        <taxon>Viridiplantae</taxon>
        <taxon>Chlorophyta</taxon>
        <taxon>Pseudoscourfieldiophyceae</taxon>
        <taxon>Pseudoscourfieldiales</taxon>
        <taxon>Pycnococcaceae</taxon>
        <taxon>Pycnococcus</taxon>
    </lineage>
</organism>
<sequence length="145" mass="16440">MPLRPLSQGFGGTYRASFGGSTQSDRPTLEHVAPHFLPALDRHINHTYSSIRAAEMREELNGAQRARTAPCPWRPTTRVNTRGKVFGGSTHCQKPHVKTVAPHFRQRIARHINWARTNGQVRELSAFESHLTARVSKFHVRTWVP</sequence>
<name>A0A830HCN4_9CHLO</name>
<dbReference type="AlphaFoldDB" id="A0A830HCN4"/>
<evidence type="ECO:0000313" key="3">
    <source>
        <dbReference type="Proteomes" id="UP000660262"/>
    </source>
</evidence>
<gene>
    <name evidence="2" type="ORF">PPROV_000209600</name>
</gene>
<proteinExistence type="predicted"/>
<feature type="region of interest" description="Disordered" evidence="1">
    <location>
        <begin position="1"/>
        <end position="27"/>
    </location>
</feature>
<accession>A0A830HCN4</accession>
<dbReference type="Proteomes" id="UP000660262">
    <property type="component" value="Unassembled WGS sequence"/>
</dbReference>
<evidence type="ECO:0000313" key="2">
    <source>
        <dbReference type="EMBL" id="GHP03341.1"/>
    </source>
</evidence>
<evidence type="ECO:0000256" key="1">
    <source>
        <dbReference type="SAM" id="MobiDB-lite"/>
    </source>
</evidence>
<keyword evidence="3" id="KW-1185">Reference proteome</keyword>
<comment type="caution">
    <text evidence="2">The sequence shown here is derived from an EMBL/GenBank/DDBJ whole genome shotgun (WGS) entry which is preliminary data.</text>
</comment>
<reference evidence="2" key="1">
    <citation type="submission" date="2020-10" db="EMBL/GenBank/DDBJ databases">
        <title>Unveiling of a novel bifunctional photoreceptor, Dualchrome1, isolated from a cosmopolitan green alga.</title>
        <authorList>
            <person name="Suzuki S."/>
            <person name="Kawachi M."/>
        </authorList>
    </citation>
    <scope>NUCLEOTIDE SEQUENCE</scope>
    <source>
        <strain evidence="2">NIES 2893</strain>
    </source>
</reference>
<protein>
    <submittedName>
        <fullName evidence="2">Uncharacterized protein</fullName>
    </submittedName>
</protein>